<proteinExistence type="predicted"/>
<accession>A0AAV7P4J4</accession>
<reference evidence="2" key="1">
    <citation type="journal article" date="2022" name="bioRxiv">
        <title>Sequencing and chromosome-scale assembly of the giantPleurodeles waltlgenome.</title>
        <authorList>
            <person name="Brown T."/>
            <person name="Elewa A."/>
            <person name="Iarovenko S."/>
            <person name="Subramanian E."/>
            <person name="Araus A.J."/>
            <person name="Petzold A."/>
            <person name="Susuki M."/>
            <person name="Suzuki K.-i.T."/>
            <person name="Hayashi T."/>
            <person name="Toyoda A."/>
            <person name="Oliveira C."/>
            <person name="Osipova E."/>
            <person name="Leigh N.D."/>
            <person name="Simon A."/>
            <person name="Yun M.H."/>
        </authorList>
    </citation>
    <scope>NUCLEOTIDE SEQUENCE</scope>
    <source>
        <strain evidence="2">20211129_DDA</strain>
        <tissue evidence="2">Liver</tissue>
    </source>
</reference>
<feature type="compositionally biased region" description="Basic and acidic residues" evidence="1">
    <location>
        <begin position="112"/>
        <end position="122"/>
    </location>
</feature>
<evidence type="ECO:0000313" key="3">
    <source>
        <dbReference type="Proteomes" id="UP001066276"/>
    </source>
</evidence>
<organism evidence="2 3">
    <name type="scientific">Pleurodeles waltl</name>
    <name type="common">Iberian ribbed newt</name>
    <dbReference type="NCBI Taxonomy" id="8319"/>
    <lineage>
        <taxon>Eukaryota</taxon>
        <taxon>Metazoa</taxon>
        <taxon>Chordata</taxon>
        <taxon>Craniata</taxon>
        <taxon>Vertebrata</taxon>
        <taxon>Euteleostomi</taxon>
        <taxon>Amphibia</taxon>
        <taxon>Batrachia</taxon>
        <taxon>Caudata</taxon>
        <taxon>Salamandroidea</taxon>
        <taxon>Salamandridae</taxon>
        <taxon>Pleurodelinae</taxon>
        <taxon>Pleurodeles</taxon>
    </lineage>
</organism>
<evidence type="ECO:0000313" key="2">
    <source>
        <dbReference type="EMBL" id="KAJ1123150.1"/>
    </source>
</evidence>
<evidence type="ECO:0000256" key="1">
    <source>
        <dbReference type="SAM" id="MobiDB-lite"/>
    </source>
</evidence>
<gene>
    <name evidence="2" type="ORF">NDU88_001623</name>
</gene>
<dbReference type="EMBL" id="JANPWB010000011">
    <property type="protein sequence ID" value="KAJ1123150.1"/>
    <property type="molecule type" value="Genomic_DNA"/>
</dbReference>
<comment type="caution">
    <text evidence="2">The sequence shown here is derived from an EMBL/GenBank/DDBJ whole genome shotgun (WGS) entry which is preliminary data.</text>
</comment>
<keyword evidence="3" id="KW-1185">Reference proteome</keyword>
<name>A0AAV7P4J4_PLEWA</name>
<dbReference type="Proteomes" id="UP001066276">
    <property type="component" value="Chromosome 7"/>
</dbReference>
<sequence>MPCRRWVKKRGENKALRTQIATAHLHYRKALYTQKREKEAKISVHTYEVIKSKGQRKFQLWVNKCSKQAQRATDTNIAPDKWEAHIELLYVEPAVPNTLPEPPTSHPVDTMKQSELDSEDPRLTAREVTPSQVLLSIKTLWAGGAPGPSAIPAAVYKWATTRWATVMAPLFQECRLGGIDSFEKALAQGISASGSPLCKIYERGNSTAVLPVSIKGDDEQPELKQGVSIKQ</sequence>
<protein>
    <submittedName>
        <fullName evidence="2">Uncharacterized protein</fullName>
    </submittedName>
</protein>
<feature type="region of interest" description="Disordered" evidence="1">
    <location>
        <begin position="98"/>
        <end position="122"/>
    </location>
</feature>
<dbReference type="AlphaFoldDB" id="A0AAV7P4J4"/>